<dbReference type="InterPro" id="IPR009003">
    <property type="entry name" value="Peptidase_S1_PA"/>
</dbReference>
<name>A0A1C5H3N9_9ACTN</name>
<dbReference type="Gene3D" id="2.40.10.10">
    <property type="entry name" value="Trypsin-like serine proteases"/>
    <property type="match status" value="2"/>
</dbReference>
<protein>
    <submittedName>
        <fullName evidence="2">Streptogrisin C</fullName>
    </submittedName>
</protein>
<feature type="chain" id="PRO_5008717277" evidence="1">
    <location>
        <begin position="38"/>
        <end position="524"/>
    </location>
</feature>
<keyword evidence="1" id="KW-0732">Signal</keyword>
<dbReference type="SUPFAM" id="SSF50494">
    <property type="entry name" value="Trypsin-like serine proteases"/>
    <property type="match status" value="1"/>
</dbReference>
<dbReference type="InterPro" id="IPR018114">
    <property type="entry name" value="TRYPSIN_HIS"/>
</dbReference>
<evidence type="ECO:0000313" key="3">
    <source>
        <dbReference type="Proteomes" id="UP000198221"/>
    </source>
</evidence>
<evidence type="ECO:0000313" key="2">
    <source>
        <dbReference type="EMBL" id="SCG40659.1"/>
    </source>
</evidence>
<dbReference type="GO" id="GO:0004252">
    <property type="term" value="F:serine-type endopeptidase activity"/>
    <property type="evidence" value="ECO:0007669"/>
    <property type="project" value="InterPro"/>
</dbReference>
<dbReference type="PROSITE" id="PS00135">
    <property type="entry name" value="TRYPSIN_SER"/>
    <property type="match status" value="1"/>
</dbReference>
<dbReference type="InterPro" id="IPR043504">
    <property type="entry name" value="Peptidase_S1_PA_chymotrypsin"/>
</dbReference>
<dbReference type="GO" id="GO:0006508">
    <property type="term" value="P:proteolysis"/>
    <property type="evidence" value="ECO:0007669"/>
    <property type="project" value="InterPro"/>
</dbReference>
<organism evidence="2 3">
    <name type="scientific">Micromonospora inositola</name>
    <dbReference type="NCBI Taxonomy" id="47865"/>
    <lineage>
        <taxon>Bacteria</taxon>
        <taxon>Bacillati</taxon>
        <taxon>Actinomycetota</taxon>
        <taxon>Actinomycetes</taxon>
        <taxon>Micromonosporales</taxon>
        <taxon>Micromonosporaceae</taxon>
        <taxon>Micromonospora</taxon>
    </lineage>
</organism>
<dbReference type="PROSITE" id="PS00134">
    <property type="entry name" value="TRYPSIN_HIS"/>
    <property type="match status" value="1"/>
</dbReference>
<dbReference type="InterPro" id="IPR033116">
    <property type="entry name" value="TRYPSIN_SER"/>
</dbReference>
<sequence length="524" mass="56286">MVRAMYRKRTLFAHAKKRCAVLATMALSIALGAVVNAAPSYAFSPSAPMDRESVQESLHYLTSTYGIDEAEGMRRLQLQSDGQELDRVLRKAEPQTYGGMLLDQAAGGVLVLSFTQPGAASSYVASMPDRQHVRVRQVRHPLSELDAISARLSKKVHAGPNAIFLPAVDEEGNQVVLGERTWVRDAKRAGTFAPRPSDVGTQPTTSSAERAAAVDEEVAIANAAAAAEGASVARRAMKLPHPLYTPYVDWGYCHPLYCKTTYGPMRGGLRLNIKRDNGTWGGCTSGFNVRSHGGAYNNWAWVLTAGHCVVGKANSTYIHHNGYNILTRNRNLEFNTFPYDYAILPYINGTYSQSWLDNFTGKNRILKYCRNGGQDSDADTPCGTQATSANQYITATHTLSEIKSGWVVCASGSGSDTANYPESYGSGAGAGYLVGTRCGKVIGKDWAINTDICARAGDSGGPLFSQIDSTGYGILEGSLQTRTGACYAGEQNNYIPLSTIFSDVNSPWISNGGSTFGIITSSTG</sequence>
<evidence type="ECO:0000256" key="1">
    <source>
        <dbReference type="SAM" id="SignalP"/>
    </source>
</evidence>
<dbReference type="EMBL" id="LT607754">
    <property type="protein sequence ID" value="SCG40659.1"/>
    <property type="molecule type" value="Genomic_DNA"/>
</dbReference>
<dbReference type="Proteomes" id="UP000198221">
    <property type="component" value="Chromosome I"/>
</dbReference>
<keyword evidence="3" id="KW-1185">Reference proteome</keyword>
<dbReference type="AlphaFoldDB" id="A0A1C5H3N9"/>
<proteinExistence type="predicted"/>
<reference evidence="3" key="1">
    <citation type="submission" date="2016-06" db="EMBL/GenBank/DDBJ databases">
        <authorList>
            <person name="Varghese N."/>
            <person name="Submissions Spin"/>
        </authorList>
    </citation>
    <scope>NUCLEOTIDE SEQUENCE [LARGE SCALE GENOMIC DNA]</scope>
    <source>
        <strain evidence="3">DSM 43819</strain>
    </source>
</reference>
<feature type="signal peptide" evidence="1">
    <location>
        <begin position="1"/>
        <end position="37"/>
    </location>
</feature>
<gene>
    <name evidence="2" type="ORF">GA0070613_0791</name>
</gene>
<accession>A0A1C5H3N9</accession>